<dbReference type="GO" id="GO:0009378">
    <property type="term" value="F:four-way junction helicase activity"/>
    <property type="evidence" value="ECO:0007669"/>
    <property type="project" value="InterPro"/>
</dbReference>
<dbReference type="SUPFAM" id="SSF50249">
    <property type="entry name" value="Nucleic acid-binding proteins"/>
    <property type="match status" value="1"/>
</dbReference>
<dbReference type="OrthoDB" id="5293449at2"/>
<dbReference type="GO" id="GO:0006281">
    <property type="term" value="P:DNA repair"/>
    <property type="evidence" value="ECO:0007669"/>
    <property type="project" value="UniProtKB-UniRule"/>
</dbReference>
<keyword evidence="9" id="KW-0378">Hydrolase</keyword>
<sequence length="209" mass="21066">MIARLRGIVDSVDADGAVIDVHGVGYLVFCSGRTLARLPAPGGETALVIETHVREDHIHLYGFTDTLERDCFRLLGTVQGVGARVALAILSVVAAEDLGRVLAAQDKAALGRASGVGPKLATRIVAELKDKAASLGALPVARPVGVTLEGAAPAPAGGGVVDDATSALVNLGYARAEAWTAASSAATALGDTATVEGVLGEALRVLGRG</sequence>
<comment type="caution">
    <text evidence="6">Lacks conserved residue(s) required for the propagation of feature annotation.</text>
</comment>
<dbReference type="InterPro" id="IPR036267">
    <property type="entry name" value="RuvA_C_sf"/>
</dbReference>
<keyword evidence="9" id="KW-0347">Helicase</keyword>
<dbReference type="GO" id="GO:0005737">
    <property type="term" value="C:cytoplasm"/>
    <property type="evidence" value="ECO:0007669"/>
    <property type="project" value="UniProtKB-SubCell"/>
</dbReference>
<comment type="subunit">
    <text evidence="6">Homotetramer. Forms an RuvA(8)-RuvB(12)-Holliday junction (HJ) complex. HJ DNA is sandwiched between 2 RuvA tetramers; dsDNA enters through RuvA and exits via RuvB. An RuvB hexamer assembles on each DNA strand where it exits the tetramer. Each RuvB hexamer is contacted by two RuvA subunits (via domain III) on 2 adjacent RuvB subunits; this complex drives branch migration. In the full resolvosome a probable DNA-RuvA(4)-RuvB(12)-RuvC(2) complex forms which resolves the HJ.</text>
</comment>
<dbReference type="HAMAP" id="MF_00031">
    <property type="entry name" value="DNA_HJ_migration_RuvA"/>
    <property type="match status" value="1"/>
</dbReference>
<evidence type="ECO:0000259" key="7">
    <source>
        <dbReference type="Pfam" id="PF01330"/>
    </source>
</evidence>
<dbReference type="InterPro" id="IPR010994">
    <property type="entry name" value="RuvA_2-like"/>
</dbReference>
<evidence type="ECO:0000313" key="10">
    <source>
        <dbReference type="Proteomes" id="UP000199412"/>
    </source>
</evidence>
<dbReference type="Gene3D" id="1.10.8.10">
    <property type="entry name" value="DNA helicase RuvA subunit, C-terminal domain"/>
    <property type="match status" value="1"/>
</dbReference>
<evidence type="ECO:0000256" key="2">
    <source>
        <dbReference type="ARBA" id="ARBA00022763"/>
    </source>
</evidence>
<gene>
    <name evidence="6" type="primary">ruvA</name>
    <name evidence="9" type="ORF">SAMN05421720_11170</name>
</gene>
<dbReference type="Proteomes" id="UP000199412">
    <property type="component" value="Unassembled WGS sequence"/>
</dbReference>
<evidence type="ECO:0000256" key="6">
    <source>
        <dbReference type="HAMAP-Rule" id="MF_00031"/>
    </source>
</evidence>
<keyword evidence="1 6" id="KW-0963">Cytoplasm</keyword>
<comment type="subcellular location">
    <subcellularLocation>
        <location evidence="6">Cytoplasm</location>
    </subcellularLocation>
</comment>
<dbReference type="Gene3D" id="1.10.150.20">
    <property type="entry name" value="5' to 3' exonuclease, C-terminal subdomain"/>
    <property type="match status" value="1"/>
</dbReference>
<dbReference type="GO" id="GO:0000400">
    <property type="term" value="F:four-way junction DNA binding"/>
    <property type="evidence" value="ECO:0007669"/>
    <property type="project" value="UniProtKB-UniRule"/>
</dbReference>
<dbReference type="InterPro" id="IPR011114">
    <property type="entry name" value="RuvA_C"/>
</dbReference>
<evidence type="ECO:0000256" key="4">
    <source>
        <dbReference type="ARBA" id="ARBA00023172"/>
    </source>
</evidence>
<keyword evidence="10" id="KW-1185">Reference proteome</keyword>
<dbReference type="AlphaFoldDB" id="A0A1G7FH82"/>
<feature type="domain" description="DNA helicase Holliday junction RuvA type" evidence="7">
    <location>
        <begin position="1"/>
        <end position="62"/>
    </location>
</feature>
<feature type="domain" description="Holliday junction DNA helicase RuvA C-terminal" evidence="8">
    <location>
        <begin position="160"/>
        <end position="206"/>
    </location>
</feature>
<evidence type="ECO:0000256" key="1">
    <source>
        <dbReference type="ARBA" id="ARBA00022490"/>
    </source>
</evidence>
<keyword evidence="5 6" id="KW-0234">DNA repair</keyword>
<dbReference type="GO" id="GO:0048476">
    <property type="term" value="C:Holliday junction resolvase complex"/>
    <property type="evidence" value="ECO:0007669"/>
    <property type="project" value="UniProtKB-UniRule"/>
</dbReference>
<keyword evidence="3 6" id="KW-0238">DNA-binding</keyword>
<dbReference type="RefSeq" id="WP_092787366.1">
    <property type="nucleotide sequence ID" value="NZ_FNAP01000011.1"/>
</dbReference>
<proteinExistence type="inferred from homology"/>
<comment type="domain">
    <text evidence="6">Has three domains with a flexible linker between the domains II and III and assumes an 'L' shape. Domain III is highly mobile and contacts RuvB.</text>
</comment>
<dbReference type="Pfam" id="PF07499">
    <property type="entry name" value="RuvA_C"/>
    <property type="match status" value="1"/>
</dbReference>
<dbReference type="Pfam" id="PF14520">
    <property type="entry name" value="HHH_5"/>
    <property type="match status" value="1"/>
</dbReference>
<comment type="function">
    <text evidence="6">The RuvA-RuvB-RuvC complex processes Holliday junction (HJ) DNA during genetic recombination and DNA repair, while the RuvA-RuvB complex plays an important role in the rescue of blocked DNA replication forks via replication fork reversal (RFR). RuvA specifically binds to HJ cruciform DNA, conferring on it an open structure. The RuvB hexamer acts as an ATP-dependent pump, pulling dsDNA into and through the RuvAB complex. HJ branch migration allows RuvC to scan DNA until it finds its consensus sequence, where it cleaves and resolves the cruciform DNA.</text>
</comment>
<evidence type="ECO:0000259" key="8">
    <source>
        <dbReference type="Pfam" id="PF07499"/>
    </source>
</evidence>
<dbReference type="GO" id="GO:0005524">
    <property type="term" value="F:ATP binding"/>
    <property type="evidence" value="ECO:0007669"/>
    <property type="project" value="InterPro"/>
</dbReference>
<dbReference type="NCBIfam" id="TIGR00084">
    <property type="entry name" value="ruvA"/>
    <property type="match status" value="1"/>
</dbReference>
<dbReference type="Pfam" id="PF01330">
    <property type="entry name" value="RuvA_N"/>
    <property type="match status" value="1"/>
</dbReference>
<keyword evidence="2 6" id="KW-0227">DNA damage</keyword>
<keyword evidence="9" id="KW-0547">Nucleotide-binding</keyword>
<dbReference type="InterPro" id="IPR012340">
    <property type="entry name" value="NA-bd_OB-fold"/>
</dbReference>
<reference evidence="9 10" key="1">
    <citation type="submission" date="2016-10" db="EMBL/GenBank/DDBJ databases">
        <authorList>
            <person name="de Groot N.N."/>
        </authorList>
    </citation>
    <scope>NUCLEOTIDE SEQUENCE [LARGE SCALE GENOMIC DNA]</scope>
    <source>
        <strain evidence="9 10">ATCC 700224</strain>
    </source>
</reference>
<evidence type="ECO:0000313" key="9">
    <source>
        <dbReference type="EMBL" id="SDE75296.1"/>
    </source>
</evidence>
<dbReference type="EMBL" id="FNAP01000011">
    <property type="protein sequence ID" value="SDE75296.1"/>
    <property type="molecule type" value="Genomic_DNA"/>
</dbReference>
<evidence type="ECO:0000256" key="5">
    <source>
        <dbReference type="ARBA" id="ARBA00023204"/>
    </source>
</evidence>
<dbReference type="GO" id="GO:0006310">
    <property type="term" value="P:DNA recombination"/>
    <property type="evidence" value="ECO:0007669"/>
    <property type="project" value="UniProtKB-UniRule"/>
</dbReference>
<name>A0A1G7FH82_9PROT</name>
<protein>
    <recommendedName>
        <fullName evidence="6">Holliday junction branch migration complex subunit RuvA</fullName>
    </recommendedName>
</protein>
<dbReference type="SUPFAM" id="SSF47781">
    <property type="entry name" value="RuvA domain 2-like"/>
    <property type="match status" value="1"/>
</dbReference>
<feature type="region of interest" description="Domain III" evidence="6">
    <location>
        <begin position="161"/>
        <end position="209"/>
    </location>
</feature>
<dbReference type="STRING" id="69960.SAMN05421720_11170"/>
<dbReference type="InterPro" id="IPR000085">
    <property type="entry name" value="RuvA"/>
</dbReference>
<dbReference type="InterPro" id="IPR013849">
    <property type="entry name" value="DNA_helicase_Holl-junc_RuvA_I"/>
</dbReference>
<dbReference type="SUPFAM" id="SSF46929">
    <property type="entry name" value="DNA helicase RuvA subunit, C-terminal domain"/>
    <property type="match status" value="1"/>
</dbReference>
<keyword evidence="4 6" id="KW-0233">DNA recombination</keyword>
<dbReference type="Gene3D" id="2.40.50.140">
    <property type="entry name" value="Nucleic acid-binding proteins"/>
    <property type="match status" value="1"/>
</dbReference>
<comment type="similarity">
    <text evidence="6">Belongs to the RuvA family.</text>
</comment>
<feature type="region of interest" description="Domain I" evidence="6">
    <location>
        <begin position="1"/>
        <end position="64"/>
    </location>
</feature>
<evidence type="ECO:0000256" key="3">
    <source>
        <dbReference type="ARBA" id="ARBA00023125"/>
    </source>
</evidence>
<keyword evidence="9" id="KW-0067">ATP-binding</keyword>
<dbReference type="GO" id="GO:0009379">
    <property type="term" value="C:Holliday junction helicase complex"/>
    <property type="evidence" value="ECO:0007669"/>
    <property type="project" value="InterPro"/>
</dbReference>
<organism evidence="9 10">
    <name type="scientific">Rhodospira trueperi</name>
    <dbReference type="NCBI Taxonomy" id="69960"/>
    <lineage>
        <taxon>Bacteria</taxon>
        <taxon>Pseudomonadati</taxon>
        <taxon>Pseudomonadota</taxon>
        <taxon>Alphaproteobacteria</taxon>
        <taxon>Rhodospirillales</taxon>
        <taxon>Rhodospirillaceae</taxon>
        <taxon>Rhodospira</taxon>
    </lineage>
</organism>
<accession>A0A1G7FH82</accession>